<comment type="caution">
    <text evidence="3">The sequence shown here is derived from an EMBL/GenBank/DDBJ whole genome shotgun (WGS) entry which is preliminary data.</text>
</comment>
<feature type="chain" id="PRO_5045587672" description="DUF8094 domain-containing protein" evidence="1">
    <location>
        <begin position="22"/>
        <end position="314"/>
    </location>
</feature>
<protein>
    <recommendedName>
        <fullName evidence="2">DUF8094 domain-containing protein</fullName>
    </recommendedName>
</protein>
<dbReference type="Pfam" id="PF26366">
    <property type="entry name" value="DUF8094"/>
    <property type="match status" value="1"/>
</dbReference>
<sequence>MTRAVRLALAVATCLALLACAVPHQQGDTAVTKLAIEEGDVDAVYARYREVYEAAVDIGSAQPLSVVESGSVLAIDTAAFQVEGGVTSTVLRAEQVAIPRFGSYPLWFVAVAGSGSDERRVQVFARGSAVDPWTLSESPAIVAEASLPELRVTDDASAVAVAPDDDRGMPFSPQAAVDAYVAALGSLPESPSDVVAADDPFRQQMVESYQQSAELPDVQFSQSWTAEPVQYVLRTADGGALVFATLHRADAFQVTQGRTVAYAAGTVQNALAPEGIVGSGVVRFDHQVLLVVPPGSGEVRAIGQFGGVVAVESS</sequence>
<keyword evidence="4" id="KW-1185">Reference proteome</keyword>
<feature type="domain" description="DUF8094" evidence="2">
    <location>
        <begin position="43"/>
        <end position="311"/>
    </location>
</feature>
<dbReference type="Proteomes" id="UP001501057">
    <property type="component" value="Unassembled WGS sequence"/>
</dbReference>
<dbReference type="PROSITE" id="PS51257">
    <property type="entry name" value="PROKAR_LIPOPROTEIN"/>
    <property type="match status" value="1"/>
</dbReference>
<evidence type="ECO:0000313" key="3">
    <source>
        <dbReference type="EMBL" id="GAA1727370.1"/>
    </source>
</evidence>
<gene>
    <name evidence="3" type="ORF">GCM10009710_05040</name>
</gene>
<evidence type="ECO:0000256" key="1">
    <source>
        <dbReference type="SAM" id="SignalP"/>
    </source>
</evidence>
<evidence type="ECO:0000259" key="2">
    <source>
        <dbReference type="Pfam" id="PF26366"/>
    </source>
</evidence>
<dbReference type="InterPro" id="IPR058407">
    <property type="entry name" value="DUF8094"/>
</dbReference>
<keyword evidence="1" id="KW-0732">Signal</keyword>
<accession>A0ABN2JHE4</accession>
<feature type="signal peptide" evidence="1">
    <location>
        <begin position="1"/>
        <end position="21"/>
    </location>
</feature>
<evidence type="ECO:0000313" key="4">
    <source>
        <dbReference type="Proteomes" id="UP001501057"/>
    </source>
</evidence>
<reference evidence="3 4" key="1">
    <citation type="journal article" date="2019" name="Int. J. Syst. Evol. Microbiol.">
        <title>The Global Catalogue of Microorganisms (GCM) 10K type strain sequencing project: providing services to taxonomists for standard genome sequencing and annotation.</title>
        <authorList>
            <consortium name="The Broad Institute Genomics Platform"/>
            <consortium name="The Broad Institute Genome Sequencing Center for Infectious Disease"/>
            <person name="Wu L."/>
            <person name="Ma J."/>
        </authorList>
    </citation>
    <scope>NUCLEOTIDE SEQUENCE [LARGE SCALE GENOMIC DNA]</scope>
    <source>
        <strain evidence="3 4">JCM 13518</strain>
    </source>
</reference>
<name>A0ABN2JHE4_9ACTN</name>
<dbReference type="RefSeq" id="WP_344197396.1">
    <property type="nucleotide sequence ID" value="NZ_BAAAME010000002.1"/>
</dbReference>
<proteinExistence type="predicted"/>
<organism evidence="3 4">
    <name type="scientific">Aeromicrobium alkaliterrae</name>
    <dbReference type="NCBI Taxonomy" id="302168"/>
    <lineage>
        <taxon>Bacteria</taxon>
        <taxon>Bacillati</taxon>
        <taxon>Actinomycetota</taxon>
        <taxon>Actinomycetes</taxon>
        <taxon>Propionibacteriales</taxon>
        <taxon>Nocardioidaceae</taxon>
        <taxon>Aeromicrobium</taxon>
    </lineage>
</organism>
<dbReference type="EMBL" id="BAAAME010000002">
    <property type="protein sequence ID" value="GAA1727370.1"/>
    <property type="molecule type" value="Genomic_DNA"/>
</dbReference>